<dbReference type="OrthoDB" id="9806388at2"/>
<name>A0A4U1J4H8_9BACT</name>
<dbReference type="GO" id="GO:0030145">
    <property type="term" value="F:manganese ion binding"/>
    <property type="evidence" value="ECO:0007669"/>
    <property type="project" value="InterPro"/>
</dbReference>
<comment type="caution">
    <text evidence="12">The sequence shown here is derived from an EMBL/GenBank/DDBJ whole genome shotgun (WGS) entry which is preliminary data.</text>
</comment>
<evidence type="ECO:0000313" key="13">
    <source>
        <dbReference type="Proteomes" id="UP000309215"/>
    </source>
</evidence>
<dbReference type="PROSITE" id="PS00491">
    <property type="entry name" value="PROLINE_PEPTIDASE"/>
    <property type="match status" value="1"/>
</dbReference>
<dbReference type="EMBL" id="SSMQ01000036">
    <property type="protein sequence ID" value="TKD01978.1"/>
    <property type="molecule type" value="Genomic_DNA"/>
</dbReference>
<dbReference type="InterPro" id="IPR007865">
    <property type="entry name" value="Aminopep_P_N"/>
</dbReference>
<dbReference type="EC" id="3.4.11.9" evidence="4"/>
<dbReference type="PANTHER" id="PTHR43226:SF4">
    <property type="entry name" value="XAA-PRO AMINOPEPTIDASE 3"/>
    <property type="match status" value="1"/>
</dbReference>
<proteinExistence type="inferred from homology"/>
<evidence type="ECO:0000256" key="10">
    <source>
        <dbReference type="RuleBase" id="RU000590"/>
    </source>
</evidence>
<dbReference type="GO" id="GO:0005829">
    <property type="term" value="C:cytosol"/>
    <property type="evidence" value="ECO:0007669"/>
    <property type="project" value="TreeGrafter"/>
</dbReference>
<evidence type="ECO:0000256" key="1">
    <source>
        <dbReference type="ARBA" id="ARBA00001424"/>
    </source>
</evidence>
<accession>A0A4U1J4H8</accession>
<dbReference type="CDD" id="cd01087">
    <property type="entry name" value="Prolidase"/>
    <property type="match status" value="1"/>
</dbReference>
<evidence type="ECO:0000256" key="9">
    <source>
        <dbReference type="ARBA" id="ARBA00023211"/>
    </source>
</evidence>
<dbReference type="Proteomes" id="UP000309215">
    <property type="component" value="Unassembled WGS sequence"/>
</dbReference>
<evidence type="ECO:0000256" key="5">
    <source>
        <dbReference type="ARBA" id="ARBA00022670"/>
    </source>
</evidence>
<dbReference type="InterPro" id="IPR000994">
    <property type="entry name" value="Pept_M24"/>
</dbReference>
<organism evidence="12 13">
    <name type="scientific">Polyangium fumosum</name>
    <dbReference type="NCBI Taxonomy" id="889272"/>
    <lineage>
        <taxon>Bacteria</taxon>
        <taxon>Pseudomonadati</taxon>
        <taxon>Myxococcota</taxon>
        <taxon>Polyangia</taxon>
        <taxon>Polyangiales</taxon>
        <taxon>Polyangiaceae</taxon>
        <taxon>Polyangium</taxon>
    </lineage>
</organism>
<keyword evidence="5" id="KW-0645">Protease</keyword>
<keyword evidence="9" id="KW-0464">Manganese</keyword>
<reference evidence="12 13" key="1">
    <citation type="submission" date="2019-04" db="EMBL/GenBank/DDBJ databases">
        <authorList>
            <person name="Li Y."/>
            <person name="Wang J."/>
        </authorList>
    </citation>
    <scope>NUCLEOTIDE SEQUENCE [LARGE SCALE GENOMIC DNA]</scope>
    <source>
        <strain evidence="12 13">DSM 14668</strain>
    </source>
</reference>
<dbReference type="PANTHER" id="PTHR43226">
    <property type="entry name" value="XAA-PRO AMINOPEPTIDASE 3"/>
    <property type="match status" value="1"/>
</dbReference>
<dbReference type="RefSeq" id="WP_136932415.1">
    <property type="nucleotide sequence ID" value="NZ_SSMQ01000036.1"/>
</dbReference>
<dbReference type="Gene3D" id="3.90.230.10">
    <property type="entry name" value="Creatinase/methionine aminopeptidase superfamily"/>
    <property type="match status" value="1"/>
</dbReference>
<evidence type="ECO:0000256" key="4">
    <source>
        <dbReference type="ARBA" id="ARBA00012574"/>
    </source>
</evidence>
<comment type="cofactor">
    <cofactor evidence="2">
        <name>Mn(2+)</name>
        <dbReference type="ChEBI" id="CHEBI:29035"/>
    </cofactor>
</comment>
<keyword evidence="13" id="KW-1185">Reference proteome</keyword>
<keyword evidence="7" id="KW-0378">Hydrolase</keyword>
<dbReference type="GO" id="GO:0070006">
    <property type="term" value="F:metalloaminopeptidase activity"/>
    <property type="evidence" value="ECO:0007669"/>
    <property type="project" value="InterPro"/>
</dbReference>
<dbReference type="InterPro" id="IPR052433">
    <property type="entry name" value="X-Pro_dipept-like"/>
</dbReference>
<comment type="similarity">
    <text evidence="3 10">Belongs to the peptidase M24B family.</text>
</comment>
<sequence length="465" mass="49841">MLSPRTPSSVFVARRRALAERSPNPALLAAGLPPARQYRANTYPFRAKSHFLYLVGEHIAGAALLVTRDRQILFAEPEAEGDALWHGPRPSFEEMRRALAVDEVRALADLDAVLRDLGAPVATLPTEDARSAAWLSARLGRVITASGGDKLDAGSPDEALAEAMIELRLRHDEAAIMQLRAAGQASARAHLAGMRATRPGGTEAEVAGVMIGSLRREGFEDAYGPIVTVHGEVLHNEHHHGALAAGDLLLADVGGETPEGFAGDITRTWPVSGTFSPTQRAIYDVVLAAQRAAVAKVRPGVRYREVHETAKRVVVEGLCHLGIFRGDPSGLLERGAAAIFFPHGIGHLLGLDVHDMEDLGDRAGYAPGRVRSKAFGDCYLRLDRDLAPGMAVTIEPGFYQVPAILGDARYVGAVGDDLRRDVLARYADVRGIRIEDDVLCTNGDPEVLTALVPKDASEVEAAMRG</sequence>
<dbReference type="Gene3D" id="3.40.350.10">
    <property type="entry name" value="Creatinase/prolidase N-terminal domain"/>
    <property type="match status" value="1"/>
</dbReference>
<dbReference type="SMART" id="SM01011">
    <property type="entry name" value="AMP_N"/>
    <property type="match status" value="1"/>
</dbReference>
<feature type="domain" description="Aminopeptidase P N-terminal" evidence="11">
    <location>
        <begin position="6"/>
        <end position="135"/>
    </location>
</feature>
<protein>
    <recommendedName>
        <fullName evidence="4">Xaa-Pro aminopeptidase</fullName>
        <ecNumber evidence="4">3.4.11.9</ecNumber>
    </recommendedName>
</protein>
<dbReference type="AlphaFoldDB" id="A0A4U1J4H8"/>
<keyword evidence="6 10" id="KW-0479">Metal-binding</keyword>
<evidence type="ECO:0000256" key="3">
    <source>
        <dbReference type="ARBA" id="ARBA00008766"/>
    </source>
</evidence>
<keyword evidence="8" id="KW-0482">Metalloprotease</keyword>
<evidence type="ECO:0000256" key="6">
    <source>
        <dbReference type="ARBA" id="ARBA00022723"/>
    </source>
</evidence>
<dbReference type="Pfam" id="PF00557">
    <property type="entry name" value="Peptidase_M24"/>
    <property type="match status" value="1"/>
</dbReference>
<evidence type="ECO:0000256" key="2">
    <source>
        <dbReference type="ARBA" id="ARBA00001936"/>
    </source>
</evidence>
<evidence type="ECO:0000256" key="7">
    <source>
        <dbReference type="ARBA" id="ARBA00022801"/>
    </source>
</evidence>
<dbReference type="SUPFAM" id="SSF55920">
    <property type="entry name" value="Creatinase/aminopeptidase"/>
    <property type="match status" value="1"/>
</dbReference>
<dbReference type="InterPro" id="IPR036005">
    <property type="entry name" value="Creatinase/aminopeptidase-like"/>
</dbReference>
<evidence type="ECO:0000313" key="12">
    <source>
        <dbReference type="EMBL" id="TKD01978.1"/>
    </source>
</evidence>
<dbReference type="InterPro" id="IPR029149">
    <property type="entry name" value="Creatin/AminoP/Spt16_N"/>
</dbReference>
<gene>
    <name evidence="12" type="ORF">E8A74_29365</name>
</gene>
<keyword evidence="12" id="KW-0031">Aminopeptidase</keyword>
<dbReference type="Pfam" id="PF05195">
    <property type="entry name" value="AMP_N"/>
    <property type="match status" value="1"/>
</dbReference>
<evidence type="ECO:0000256" key="8">
    <source>
        <dbReference type="ARBA" id="ARBA00023049"/>
    </source>
</evidence>
<dbReference type="InterPro" id="IPR001131">
    <property type="entry name" value="Peptidase_M24B_aminopep-P_CS"/>
</dbReference>
<comment type="catalytic activity">
    <reaction evidence="1">
        <text>Release of any N-terminal amino acid, including proline, that is linked to proline, even from a dipeptide or tripeptide.</text>
        <dbReference type="EC" id="3.4.11.9"/>
    </reaction>
</comment>
<dbReference type="GO" id="GO:0006508">
    <property type="term" value="P:proteolysis"/>
    <property type="evidence" value="ECO:0007669"/>
    <property type="project" value="UniProtKB-KW"/>
</dbReference>
<dbReference type="SUPFAM" id="SSF53092">
    <property type="entry name" value="Creatinase/prolidase N-terminal domain"/>
    <property type="match status" value="1"/>
</dbReference>
<evidence type="ECO:0000259" key="11">
    <source>
        <dbReference type="SMART" id="SM01011"/>
    </source>
</evidence>